<comment type="similarity">
    <text evidence="2">Belongs to the MreD family.</text>
</comment>
<dbReference type="Pfam" id="PF04093">
    <property type="entry name" value="MreD"/>
    <property type="match status" value="1"/>
</dbReference>
<proteinExistence type="inferred from homology"/>
<comment type="caution">
    <text evidence="9">The sequence shown here is derived from an EMBL/GenBank/DDBJ whole genome shotgun (WGS) entry which is preliminary data.</text>
</comment>
<dbReference type="PROSITE" id="PS51257">
    <property type="entry name" value="PROKAR_LIPOPROTEIN"/>
    <property type="match status" value="1"/>
</dbReference>
<evidence type="ECO:0000256" key="5">
    <source>
        <dbReference type="ARBA" id="ARBA00022960"/>
    </source>
</evidence>
<reference evidence="9 10" key="1">
    <citation type="submission" date="2013-05" db="EMBL/GenBank/DDBJ databases">
        <title>Draft genome sequence of Rubidibacter lacunae KORDI 51-2.</title>
        <authorList>
            <person name="Choi D.H."/>
            <person name="Noh J.H."/>
            <person name="Kwon K.-K."/>
            <person name="Lee J.-H."/>
            <person name="Ryu J.-Y."/>
        </authorList>
    </citation>
    <scope>NUCLEOTIDE SEQUENCE [LARGE SCALE GENOMIC DNA]</scope>
    <source>
        <strain evidence="9 10">KORDI 51-2</strain>
    </source>
</reference>
<accession>U5DRI8</accession>
<dbReference type="EMBL" id="ASSJ01000027">
    <property type="protein sequence ID" value="ERN42310.1"/>
    <property type="molecule type" value="Genomic_DNA"/>
</dbReference>
<feature type="transmembrane region" description="Helical" evidence="8">
    <location>
        <begin position="12"/>
        <end position="34"/>
    </location>
</feature>
<evidence type="ECO:0000256" key="2">
    <source>
        <dbReference type="ARBA" id="ARBA00007776"/>
    </source>
</evidence>
<keyword evidence="5" id="KW-0133">Cell shape</keyword>
<feature type="transmembrane region" description="Helical" evidence="8">
    <location>
        <begin position="149"/>
        <end position="168"/>
    </location>
</feature>
<feature type="transmembrane region" description="Helical" evidence="8">
    <location>
        <begin position="40"/>
        <end position="57"/>
    </location>
</feature>
<dbReference type="InterPro" id="IPR007227">
    <property type="entry name" value="Cell_shape_determining_MreD"/>
</dbReference>
<evidence type="ECO:0000313" key="10">
    <source>
        <dbReference type="Proteomes" id="UP000016960"/>
    </source>
</evidence>
<dbReference type="OrthoDB" id="458492at2"/>
<organism evidence="9 10">
    <name type="scientific">Rubidibacter lacunae KORDI 51-2</name>
    <dbReference type="NCBI Taxonomy" id="582515"/>
    <lineage>
        <taxon>Bacteria</taxon>
        <taxon>Bacillati</taxon>
        <taxon>Cyanobacteriota</taxon>
        <taxon>Cyanophyceae</taxon>
        <taxon>Oscillatoriophycideae</taxon>
        <taxon>Chroococcales</taxon>
        <taxon>Aphanothecaceae</taxon>
        <taxon>Rubidibacter</taxon>
    </lineage>
</organism>
<evidence type="ECO:0000256" key="1">
    <source>
        <dbReference type="ARBA" id="ARBA00004651"/>
    </source>
</evidence>
<dbReference type="RefSeq" id="WP_022605346.1">
    <property type="nucleotide sequence ID" value="NZ_ASSJ01000027.1"/>
</dbReference>
<feature type="transmembrane region" description="Helical" evidence="8">
    <location>
        <begin position="109"/>
        <end position="129"/>
    </location>
</feature>
<protein>
    <submittedName>
        <fullName evidence="9">Rod shape-determining protein MreD</fullName>
    </submittedName>
</protein>
<comment type="subcellular location">
    <subcellularLocation>
        <location evidence="1">Cell membrane</location>
        <topology evidence="1">Multi-pass membrane protein</topology>
    </subcellularLocation>
</comment>
<dbReference type="PATRIC" id="fig|582515.4.peg.1156"/>
<evidence type="ECO:0000256" key="6">
    <source>
        <dbReference type="ARBA" id="ARBA00022989"/>
    </source>
</evidence>
<evidence type="ECO:0000256" key="3">
    <source>
        <dbReference type="ARBA" id="ARBA00022475"/>
    </source>
</evidence>
<dbReference type="STRING" id="582515.KR51_00010380"/>
<dbReference type="eggNOG" id="COG2891">
    <property type="taxonomic scope" value="Bacteria"/>
</dbReference>
<dbReference type="InParanoid" id="U5DRI8"/>
<evidence type="ECO:0000256" key="7">
    <source>
        <dbReference type="ARBA" id="ARBA00023136"/>
    </source>
</evidence>
<dbReference type="NCBIfam" id="TIGR03426">
    <property type="entry name" value="shape_MreD"/>
    <property type="match status" value="1"/>
</dbReference>
<dbReference type="GO" id="GO:0005886">
    <property type="term" value="C:plasma membrane"/>
    <property type="evidence" value="ECO:0007669"/>
    <property type="project" value="UniProtKB-SubCell"/>
</dbReference>
<keyword evidence="3" id="KW-1003">Cell membrane</keyword>
<keyword evidence="4 8" id="KW-0812">Transmembrane</keyword>
<keyword evidence="6 8" id="KW-1133">Transmembrane helix</keyword>
<dbReference type="GO" id="GO:0008360">
    <property type="term" value="P:regulation of cell shape"/>
    <property type="evidence" value="ECO:0007669"/>
    <property type="project" value="UniProtKB-KW"/>
</dbReference>
<dbReference type="AlphaFoldDB" id="U5DRI8"/>
<name>U5DRI8_9CHRO</name>
<sequence>MATSDRLTPRQWQIVNVFVTAGSALGCALLMPARLPGTEVLSVTPHWLLIWVVAWSVKRTASQGAIAGAILGTILDGMTAPYPSHAIGLSLVGALTGQLQKERFIQEDLISVALIVFGMAALAETVVAVQYSLRDFHRLPEIWAAHQRIAIASALLSSLWAPAVYYPLSRWWEHIRESNESP</sequence>
<keyword evidence="7 8" id="KW-0472">Membrane</keyword>
<dbReference type="Proteomes" id="UP000016960">
    <property type="component" value="Unassembled WGS sequence"/>
</dbReference>
<evidence type="ECO:0000256" key="4">
    <source>
        <dbReference type="ARBA" id="ARBA00022692"/>
    </source>
</evidence>
<keyword evidence="10" id="KW-1185">Reference proteome</keyword>
<evidence type="ECO:0000256" key="8">
    <source>
        <dbReference type="SAM" id="Phobius"/>
    </source>
</evidence>
<evidence type="ECO:0000313" key="9">
    <source>
        <dbReference type="EMBL" id="ERN42310.1"/>
    </source>
</evidence>
<gene>
    <name evidence="9" type="ORF">KR51_00010380</name>
</gene>